<evidence type="ECO:0000313" key="15">
    <source>
        <dbReference type="EMBL" id="MFD1206752.1"/>
    </source>
</evidence>
<dbReference type="Pfam" id="PF13616">
    <property type="entry name" value="Rotamase_3"/>
    <property type="match status" value="1"/>
</dbReference>
<evidence type="ECO:0000259" key="14">
    <source>
        <dbReference type="PROSITE" id="PS50198"/>
    </source>
</evidence>
<gene>
    <name evidence="11" type="primary">prsA</name>
    <name evidence="15" type="ORF">ACFQ38_16775</name>
</gene>
<dbReference type="Gene3D" id="3.10.50.40">
    <property type="match status" value="1"/>
</dbReference>
<feature type="signal peptide" evidence="13">
    <location>
        <begin position="1"/>
        <end position="18"/>
    </location>
</feature>
<keyword evidence="10 11" id="KW-0449">Lipoprotein</keyword>
<dbReference type="InterPro" id="IPR050245">
    <property type="entry name" value="PrsA_foldase"/>
</dbReference>
<evidence type="ECO:0000256" key="2">
    <source>
        <dbReference type="ARBA" id="ARBA00004193"/>
    </source>
</evidence>
<keyword evidence="4 11" id="KW-1003">Cell membrane</keyword>
<evidence type="ECO:0000256" key="7">
    <source>
        <dbReference type="ARBA" id="ARBA00023136"/>
    </source>
</evidence>
<dbReference type="EC" id="5.2.1.8" evidence="11"/>
<proteinExistence type="inferred from homology"/>
<name>A0ABW3U1Y8_9BACL</name>
<dbReference type="EMBL" id="JBHTLT010000129">
    <property type="protein sequence ID" value="MFD1206752.1"/>
    <property type="molecule type" value="Genomic_DNA"/>
</dbReference>
<dbReference type="PROSITE" id="PS50198">
    <property type="entry name" value="PPIC_PPIASE_2"/>
    <property type="match status" value="1"/>
</dbReference>
<accession>A0ABW3U1Y8</accession>
<evidence type="ECO:0000256" key="1">
    <source>
        <dbReference type="ARBA" id="ARBA00000971"/>
    </source>
</evidence>
<dbReference type="Gene3D" id="1.10.4030.10">
    <property type="entry name" value="Porin chaperone SurA, peptide-binding domain"/>
    <property type="match status" value="1"/>
</dbReference>
<evidence type="ECO:0000256" key="3">
    <source>
        <dbReference type="ARBA" id="ARBA00006071"/>
    </source>
</evidence>
<dbReference type="Proteomes" id="UP001597231">
    <property type="component" value="Unassembled WGS sequence"/>
</dbReference>
<evidence type="ECO:0000256" key="4">
    <source>
        <dbReference type="ARBA" id="ARBA00022475"/>
    </source>
</evidence>
<evidence type="ECO:0000256" key="13">
    <source>
        <dbReference type="SAM" id="SignalP"/>
    </source>
</evidence>
<keyword evidence="9 11" id="KW-0413">Isomerase</keyword>
<feature type="chain" id="PRO_5047422879" description="Foldase protein PrsA" evidence="13">
    <location>
        <begin position="19"/>
        <end position="299"/>
    </location>
</feature>
<dbReference type="SUPFAM" id="SSF109998">
    <property type="entry name" value="Triger factor/SurA peptide-binding domain-like"/>
    <property type="match status" value="1"/>
</dbReference>
<evidence type="ECO:0000256" key="8">
    <source>
        <dbReference type="ARBA" id="ARBA00023139"/>
    </source>
</evidence>
<dbReference type="InterPro" id="IPR023059">
    <property type="entry name" value="Foldase_PrsA"/>
</dbReference>
<dbReference type="PANTHER" id="PTHR47245">
    <property type="entry name" value="PEPTIDYLPROLYL ISOMERASE"/>
    <property type="match status" value="1"/>
</dbReference>
<comment type="function">
    <text evidence="11">Plays a major role in protein secretion by helping the post-translocational extracellular folding of several secreted proteins.</text>
</comment>
<keyword evidence="7 11" id="KW-0472">Membrane</keyword>
<keyword evidence="8 11" id="KW-0564">Palmitate</keyword>
<evidence type="ECO:0000256" key="5">
    <source>
        <dbReference type="ARBA" id="ARBA00022729"/>
    </source>
</evidence>
<dbReference type="HAMAP" id="MF_01145">
    <property type="entry name" value="Foldase_PrsA"/>
    <property type="match status" value="1"/>
</dbReference>
<comment type="subcellular location">
    <subcellularLocation>
        <location evidence="2 11">Cell membrane</location>
        <topology evidence="2 11">Lipid-anchor</topology>
    </subcellularLocation>
</comment>
<evidence type="ECO:0000256" key="11">
    <source>
        <dbReference type="HAMAP-Rule" id="MF_01145"/>
    </source>
</evidence>
<protein>
    <recommendedName>
        <fullName evidence="11">Foldase protein PrsA</fullName>
        <ecNumber evidence="11">5.2.1.8</ecNumber>
    </recommendedName>
</protein>
<keyword evidence="16" id="KW-1185">Reference proteome</keyword>
<organism evidence="15 16">
    <name type="scientific">Sporosarcina contaminans</name>
    <dbReference type="NCBI Taxonomy" id="633403"/>
    <lineage>
        <taxon>Bacteria</taxon>
        <taxon>Bacillati</taxon>
        <taxon>Bacillota</taxon>
        <taxon>Bacilli</taxon>
        <taxon>Bacillales</taxon>
        <taxon>Caryophanaceae</taxon>
        <taxon>Sporosarcina</taxon>
    </lineage>
</organism>
<dbReference type="Pfam" id="PF13624">
    <property type="entry name" value="SurA_N_3"/>
    <property type="match status" value="1"/>
</dbReference>
<dbReference type="GO" id="GO:0003755">
    <property type="term" value="F:peptidyl-prolyl cis-trans isomerase activity"/>
    <property type="evidence" value="ECO:0007669"/>
    <property type="project" value="UniProtKB-EC"/>
</dbReference>
<evidence type="ECO:0000256" key="12">
    <source>
        <dbReference type="SAM" id="MobiDB-lite"/>
    </source>
</evidence>
<feature type="domain" description="PpiC" evidence="14">
    <location>
        <begin position="138"/>
        <end position="228"/>
    </location>
</feature>
<evidence type="ECO:0000256" key="10">
    <source>
        <dbReference type="ARBA" id="ARBA00023288"/>
    </source>
</evidence>
<evidence type="ECO:0000313" key="16">
    <source>
        <dbReference type="Proteomes" id="UP001597231"/>
    </source>
</evidence>
<feature type="region of interest" description="Disordered" evidence="12">
    <location>
        <begin position="280"/>
        <end position="299"/>
    </location>
</feature>
<keyword evidence="6 11" id="KW-0697">Rotamase</keyword>
<keyword evidence="5 11" id="KW-0732">Signal</keyword>
<comment type="caution">
    <text evidence="15">The sequence shown here is derived from an EMBL/GenBank/DDBJ whole genome shotgun (WGS) entry which is preliminary data.</text>
</comment>
<evidence type="ECO:0000256" key="9">
    <source>
        <dbReference type="ARBA" id="ARBA00023235"/>
    </source>
</evidence>
<evidence type="ECO:0000256" key="6">
    <source>
        <dbReference type="ARBA" id="ARBA00023110"/>
    </source>
</evidence>
<dbReference type="RefSeq" id="WP_381482393.1">
    <property type="nucleotide sequence ID" value="NZ_JBHTLT010000129.1"/>
</dbReference>
<reference evidence="16" key="1">
    <citation type="journal article" date="2019" name="Int. J. Syst. Evol. Microbiol.">
        <title>The Global Catalogue of Microorganisms (GCM) 10K type strain sequencing project: providing services to taxonomists for standard genome sequencing and annotation.</title>
        <authorList>
            <consortium name="The Broad Institute Genomics Platform"/>
            <consortium name="The Broad Institute Genome Sequencing Center for Infectious Disease"/>
            <person name="Wu L."/>
            <person name="Ma J."/>
        </authorList>
    </citation>
    <scope>NUCLEOTIDE SEQUENCE [LARGE SCALE GENOMIC DNA]</scope>
    <source>
        <strain evidence="16">CCUG 53915</strain>
    </source>
</reference>
<dbReference type="InterPro" id="IPR046357">
    <property type="entry name" value="PPIase_dom_sf"/>
</dbReference>
<dbReference type="PROSITE" id="PS51257">
    <property type="entry name" value="PROKAR_LIPOPROTEIN"/>
    <property type="match status" value="1"/>
</dbReference>
<comment type="catalytic activity">
    <reaction evidence="1 11">
        <text>[protein]-peptidylproline (omega=180) = [protein]-peptidylproline (omega=0)</text>
        <dbReference type="Rhea" id="RHEA:16237"/>
        <dbReference type="Rhea" id="RHEA-COMP:10747"/>
        <dbReference type="Rhea" id="RHEA-COMP:10748"/>
        <dbReference type="ChEBI" id="CHEBI:83833"/>
        <dbReference type="ChEBI" id="CHEBI:83834"/>
        <dbReference type="EC" id="5.2.1.8"/>
    </reaction>
</comment>
<dbReference type="InterPro" id="IPR027304">
    <property type="entry name" value="Trigger_fact/SurA_dom_sf"/>
</dbReference>
<dbReference type="InterPro" id="IPR000297">
    <property type="entry name" value="PPIase_PpiC"/>
</dbReference>
<comment type="similarity">
    <text evidence="3 11">Belongs to the PrsA family.</text>
</comment>
<sequence>MKKTILAMSMAASVLALSACTNDKASDDEVLVATKVGDITKEDLYTEMKDALGAQVMENLILMRAIESEYKVSDKELKEEIDKEKEAYGDSFDLYLQQNGITEKFFEKNIKSKMLQQKLIDSLEVSDEAIKTGVERAQTELHARHILVKDEKTAEDIIKKLKDGEDFEKLAKEFSTEPVAQETGGDLGWFGQGKMVQEFEDAAYALKKGEISEPVKTSFGYHVIELLDTRKAETEKTEEDIRAEVENNLKGIEFEEKLTDLLKKADIDVKADEFKHVMDPYLPADDKKDTDKDADKESK</sequence>
<dbReference type="SUPFAM" id="SSF54534">
    <property type="entry name" value="FKBP-like"/>
    <property type="match status" value="1"/>
</dbReference>
<dbReference type="PANTHER" id="PTHR47245:SF1">
    <property type="entry name" value="FOLDASE PROTEIN PRSA"/>
    <property type="match status" value="1"/>
</dbReference>